<evidence type="ECO:0000313" key="7">
    <source>
        <dbReference type="Proteomes" id="UP000054270"/>
    </source>
</evidence>
<dbReference type="PANTHER" id="PTHR33096:SF1">
    <property type="entry name" value="CXC1-LIKE CYSTEINE CLUSTER ASSOCIATED WITH KDZ TRANSPOSASES DOMAIN-CONTAINING PROTEIN"/>
    <property type="match status" value="1"/>
</dbReference>
<dbReference type="GO" id="GO:0008234">
    <property type="term" value="F:cysteine-type peptidase activity"/>
    <property type="evidence" value="ECO:0007669"/>
    <property type="project" value="InterPro"/>
</dbReference>
<dbReference type="EMBL" id="KN817638">
    <property type="protein sequence ID" value="KJA15689.1"/>
    <property type="molecule type" value="Genomic_DNA"/>
</dbReference>
<dbReference type="Pfam" id="PF18758">
    <property type="entry name" value="KDZ"/>
    <property type="match status" value="1"/>
</dbReference>
<dbReference type="InterPro" id="IPR040521">
    <property type="entry name" value="KDZ"/>
</dbReference>
<keyword evidence="7" id="KW-1185">Reference proteome</keyword>
<dbReference type="PROSITE" id="PS50600">
    <property type="entry name" value="ULP_PROTEASE"/>
    <property type="match status" value="1"/>
</dbReference>
<accession>A0A0D2N9C1</accession>
<organism evidence="6 7">
    <name type="scientific">Hypholoma sublateritium (strain FD-334 SS-4)</name>
    <dbReference type="NCBI Taxonomy" id="945553"/>
    <lineage>
        <taxon>Eukaryota</taxon>
        <taxon>Fungi</taxon>
        <taxon>Dikarya</taxon>
        <taxon>Basidiomycota</taxon>
        <taxon>Agaricomycotina</taxon>
        <taxon>Agaricomycetes</taxon>
        <taxon>Agaricomycetidae</taxon>
        <taxon>Agaricales</taxon>
        <taxon>Agaricineae</taxon>
        <taxon>Strophariaceae</taxon>
        <taxon>Hypholoma</taxon>
    </lineage>
</organism>
<evidence type="ECO:0000256" key="1">
    <source>
        <dbReference type="ARBA" id="ARBA00005234"/>
    </source>
</evidence>
<dbReference type="STRING" id="945553.A0A0D2N9C1"/>
<dbReference type="OrthoDB" id="3253684at2759"/>
<dbReference type="Gene3D" id="3.40.395.10">
    <property type="entry name" value="Adenoviral Proteinase, Chain A"/>
    <property type="match status" value="1"/>
</dbReference>
<dbReference type="PANTHER" id="PTHR33096">
    <property type="entry name" value="CXC2 DOMAIN-CONTAINING PROTEIN"/>
    <property type="match status" value="1"/>
</dbReference>
<evidence type="ECO:0000256" key="3">
    <source>
        <dbReference type="ARBA" id="ARBA00022801"/>
    </source>
</evidence>
<gene>
    <name evidence="6" type="ORF">HYPSUDRAFT_116216</name>
</gene>
<keyword evidence="2" id="KW-0645">Protease</keyword>
<protein>
    <recommendedName>
        <fullName evidence="5">Ubiquitin-like protease family profile domain-containing protein</fullName>
    </recommendedName>
</protein>
<sequence length="1151" mass="131678">RRTAPNQSAHNLHSKWTQLIPSLVDDYLEYAKLTIGKTESIAPSDLKGRCLHPLSCQYKSRKITCLYFDHFKNITVTSCSCDAKNQILVRNGLFPTSPSQTRFSVSIALLDFYAALFERTCDAVNALATALNNVYIRRGFILNERYKDPFRRSLGYAIQWFDILRVEIENRVQISLNTADEVLTAEKLKRQKPAAEREREPNLTPISNREECSQELRRLCPACFGGEVFGTTFLNGGDFQICTDGNFHHKRLKSAGESIPFHSPTHIIPKEFVDHIGDLIVDARKKLPKKRASQVPDEAIDECEESYEAADGDKKNNQTKNRYSDMGWMSLICRHDIPLLFANIDTPGEQQKYSVALIIWFSKLVPSHSTITVLYDIGCVLDRSVQMYDILPKNLQGRVKFVTTAMHAYGHQWSCQLSYNPRLCEGLGLTDGEGAERTWSRLRILIAIVRTSSHARRLWLTDRQLTAIAISHREDLGDWIKRRMQKGINEKEEQANKSLEQCNMTMTQLEEQWNLQKAAQQSAPTHAPARLKKELNSVLTLQSELDAVEKAIQIACDTLEKTPVSPSPRGNLPAILEDLTLTHTLLSDKVDKLYASLRIPETYPSLDGMNFEFVQALLQARDLKTNIRKRANESFFEYDRLDQAVGGKANPLGTKLHQHTRKAISKRAPALLRTIRKYNSCCETMERVYDPESNLPLPMPLPTKLDDLRQDPSLLEDVCIEPSNEKPQPWLVDEKVRLGIHAMLKIKRCREEKRRLLTEARNMCSWFGREIGNVELALCSPENIKISVQLAQYREELLNIKNRWVKSLSPKAVYNLHCDVIAAKEMAESLQGTENRLHYPKWITLSISSDHELDSKMQTQQIIPSPTEQFDEENLPYENFDDDNIFSEHSAEDVLLTDAFQQYIAITDEEDDDEVRDTPASEYQTKHITIDRGHLPEKGLLKDKSLRKFLRSFTFSPPSADPQATQSVGIHYIEARDLERLDSASGMLNDVCINASITLLQDIFSKEERYFSSTSACTIFSTYDLPRIHNNTTDEHLWRNMRRLQYWKKKIWIIPIHLPLDVHWVLAVVYLESGTIRLFDSLGESQCWDIITKDLLVLIERLILVAGAQGHVMESSQRWVAQSAVVKPVQTNSYDCGLWVLSWIAAILRGY</sequence>
<dbReference type="GO" id="GO:0019783">
    <property type="term" value="F:ubiquitin-like protein peptidase activity"/>
    <property type="evidence" value="ECO:0007669"/>
    <property type="project" value="UniProtKB-ARBA"/>
</dbReference>
<dbReference type="AlphaFoldDB" id="A0A0D2N9C1"/>
<dbReference type="Proteomes" id="UP000054270">
    <property type="component" value="Unassembled WGS sequence"/>
</dbReference>
<feature type="non-terminal residue" evidence="6">
    <location>
        <position position="1"/>
    </location>
</feature>
<reference evidence="7" key="1">
    <citation type="submission" date="2014-04" db="EMBL/GenBank/DDBJ databases">
        <title>Evolutionary Origins and Diversification of the Mycorrhizal Mutualists.</title>
        <authorList>
            <consortium name="DOE Joint Genome Institute"/>
            <consortium name="Mycorrhizal Genomics Consortium"/>
            <person name="Kohler A."/>
            <person name="Kuo A."/>
            <person name="Nagy L.G."/>
            <person name="Floudas D."/>
            <person name="Copeland A."/>
            <person name="Barry K.W."/>
            <person name="Cichocki N."/>
            <person name="Veneault-Fourrey C."/>
            <person name="LaButti K."/>
            <person name="Lindquist E.A."/>
            <person name="Lipzen A."/>
            <person name="Lundell T."/>
            <person name="Morin E."/>
            <person name="Murat C."/>
            <person name="Riley R."/>
            <person name="Ohm R."/>
            <person name="Sun H."/>
            <person name="Tunlid A."/>
            <person name="Henrissat B."/>
            <person name="Grigoriev I.V."/>
            <person name="Hibbett D.S."/>
            <person name="Martin F."/>
        </authorList>
    </citation>
    <scope>NUCLEOTIDE SEQUENCE [LARGE SCALE GENOMIC DNA]</scope>
    <source>
        <strain evidence="7">FD-334 SS-4</strain>
    </source>
</reference>
<feature type="non-terminal residue" evidence="6">
    <location>
        <position position="1151"/>
    </location>
</feature>
<feature type="coiled-coil region" evidence="4">
    <location>
        <begin position="481"/>
        <end position="512"/>
    </location>
</feature>
<keyword evidence="4" id="KW-0175">Coiled coil</keyword>
<dbReference type="InterPro" id="IPR003653">
    <property type="entry name" value="Peptidase_C48_C"/>
</dbReference>
<keyword evidence="3" id="KW-0378">Hydrolase</keyword>
<dbReference type="GO" id="GO:0006508">
    <property type="term" value="P:proteolysis"/>
    <property type="evidence" value="ECO:0007669"/>
    <property type="project" value="UniProtKB-KW"/>
</dbReference>
<dbReference type="OMA" id="CETMERV"/>
<dbReference type="Pfam" id="PF02902">
    <property type="entry name" value="Peptidase_C48"/>
    <property type="match status" value="1"/>
</dbReference>
<proteinExistence type="inferred from homology"/>
<evidence type="ECO:0000256" key="4">
    <source>
        <dbReference type="SAM" id="Coils"/>
    </source>
</evidence>
<dbReference type="InterPro" id="IPR038765">
    <property type="entry name" value="Papain-like_cys_pep_sf"/>
</dbReference>
<evidence type="ECO:0000313" key="6">
    <source>
        <dbReference type="EMBL" id="KJA15689.1"/>
    </source>
</evidence>
<evidence type="ECO:0000256" key="2">
    <source>
        <dbReference type="ARBA" id="ARBA00022670"/>
    </source>
</evidence>
<comment type="similarity">
    <text evidence="1">Belongs to the peptidase C48 family.</text>
</comment>
<dbReference type="SUPFAM" id="SSF54001">
    <property type="entry name" value="Cysteine proteinases"/>
    <property type="match status" value="1"/>
</dbReference>
<feature type="domain" description="Ubiquitin-like protease family profile" evidence="5">
    <location>
        <begin position="971"/>
        <end position="1147"/>
    </location>
</feature>
<name>A0A0D2N9C1_HYPSF</name>
<evidence type="ECO:0000259" key="5">
    <source>
        <dbReference type="PROSITE" id="PS50600"/>
    </source>
</evidence>